<dbReference type="Gene3D" id="2.40.50.120">
    <property type="match status" value="1"/>
</dbReference>
<dbReference type="GO" id="GO:0051045">
    <property type="term" value="P:negative regulation of membrane protein ectodomain proteolysis"/>
    <property type="evidence" value="ECO:0007669"/>
    <property type="project" value="TreeGrafter"/>
</dbReference>
<comment type="similarity">
    <text evidence="2">Belongs to the protease inhibitor I35 (TIMP) family.</text>
</comment>
<feature type="disulfide bond" evidence="8">
    <location>
        <begin position="161"/>
        <end position="167"/>
    </location>
</feature>
<comment type="subcellular location">
    <subcellularLocation>
        <location evidence="1">Secreted</location>
    </subcellularLocation>
</comment>
<feature type="disulfide bond" evidence="8">
    <location>
        <begin position="40"/>
        <end position="153"/>
    </location>
</feature>
<evidence type="ECO:0000259" key="10">
    <source>
        <dbReference type="PROSITE" id="PS50189"/>
    </source>
</evidence>
<dbReference type="PROSITE" id="PS50189">
    <property type="entry name" value="NTR"/>
    <property type="match status" value="1"/>
</dbReference>
<accession>A0A3M6V3F1</accession>
<keyword evidence="7" id="KW-0481">Metalloenzyme inhibitor</keyword>
<evidence type="ECO:0000256" key="5">
    <source>
        <dbReference type="ARBA" id="ARBA00022690"/>
    </source>
</evidence>
<dbReference type="InterPro" id="IPR001820">
    <property type="entry name" value="TIMP"/>
</dbReference>
<dbReference type="InterPro" id="IPR001134">
    <property type="entry name" value="Netrin_domain"/>
</dbReference>
<feature type="signal peptide" evidence="9">
    <location>
        <begin position="1"/>
        <end position="20"/>
    </location>
</feature>
<proteinExistence type="inferred from homology"/>
<keyword evidence="9" id="KW-0732">Signal</keyword>
<evidence type="ECO:0000313" key="11">
    <source>
        <dbReference type="EMBL" id="RMX60442.1"/>
    </source>
</evidence>
<dbReference type="InterPro" id="IPR027465">
    <property type="entry name" value="TIMP_C"/>
</dbReference>
<evidence type="ECO:0000256" key="9">
    <source>
        <dbReference type="SAM" id="SignalP"/>
    </source>
</evidence>
<dbReference type="Pfam" id="PF00965">
    <property type="entry name" value="TIMP"/>
    <property type="match status" value="1"/>
</dbReference>
<evidence type="ECO:0000256" key="8">
    <source>
        <dbReference type="PIRSR" id="PIRSR601820-3"/>
    </source>
</evidence>
<dbReference type="AlphaFoldDB" id="A0A3M6V3F1"/>
<comment type="caution">
    <text evidence="11">The sequence shown here is derived from an EMBL/GenBank/DDBJ whole genome shotgun (WGS) entry which is preliminary data.</text>
</comment>
<evidence type="ECO:0000256" key="1">
    <source>
        <dbReference type="ARBA" id="ARBA00004613"/>
    </source>
</evidence>
<keyword evidence="12" id="KW-1185">Reference proteome</keyword>
<dbReference type="PANTHER" id="PTHR11844:SF33">
    <property type="entry name" value="TISSUE INHIBITOR OF METALLOPROTEINASE"/>
    <property type="match status" value="1"/>
</dbReference>
<dbReference type="OrthoDB" id="6041373at2759"/>
<evidence type="ECO:0000256" key="7">
    <source>
        <dbReference type="ARBA" id="ARBA00023215"/>
    </source>
</evidence>
<dbReference type="GO" id="GO:0005615">
    <property type="term" value="C:extracellular space"/>
    <property type="evidence" value="ECO:0007669"/>
    <property type="project" value="TreeGrafter"/>
</dbReference>
<keyword evidence="3" id="KW-0964">Secreted</keyword>
<feature type="domain" description="NTR" evidence="10">
    <location>
        <begin position="18"/>
        <end position="153"/>
    </location>
</feature>
<dbReference type="Gene3D" id="3.90.370.10">
    <property type="entry name" value="Tissue inhibitor of metalloproteinase-1. Chain B, domain 1"/>
    <property type="match status" value="1"/>
</dbReference>
<reference evidence="11 12" key="1">
    <citation type="journal article" date="2018" name="Sci. Rep.">
        <title>Comparative analysis of the Pocillopora damicornis genome highlights role of immune system in coral evolution.</title>
        <authorList>
            <person name="Cunning R."/>
            <person name="Bay R.A."/>
            <person name="Gillette P."/>
            <person name="Baker A.C."/>
            <person name="Traylor-Knowles N."/>
        </authorList>
    </citation>
    <scope>NUCLEOTIDE SEQUENCE [LARGE SCALE GENOMIC DNA]</scope>
    <source>
        <strain evidence="11">RSMAS</strain>
        <tissue evidence="11">Whole animal</tissue>
    </source>
</reference>
<dbReference type="Proteomes" id="UP000275408">
    <property type="component" value="Unassembled WGS sequence"/>
</dbReference>
<dbReference type="GO" id="GO:0002020">
    <property type="term" value="F:protease binding"/>
    <property type="evidence" value="ECO:0007669"/>
    <property type="project" value="TreeGrafter"/>
</dbReference>
<evidence type="ECO:0000256" key="3">
    <source>
        <dbReference type="ARBA" id="ARBA00022525"/>
    </source>
</evidence>
<dbReference type="GO" id="GO:0008191">
    <property type="term" value="F:metalloendopeptidase inhibitor activity"/>
    <property type="evidence" value="ECO:0007669"/>
    <property type="project" value="InterPro"/>
</dbReference>
<keyword evidence="6 8" id="KW-1015">Disulfide bond</keyword>
<dbReference type="SUPFAM" id="SSF50242">
    <property type="entry name" value="TIMP-like"/>
    <property type="match status" value="1"/>
</dbReference>
<keyword evidence="5" id="KW-0646">Protease inhibitor</keyword>
<organism evidence="11 12">
    <name type="scientific">Pocillopora damicornis</name>
    <name type="common">Cauliflower coral</name>
    <name type="synonym">Millepora damicornis</name>
    <dbReference type="NCBI Taxonomy" id="46731"/>
    <lineage>
        <taxon>Eukaryota</taxon>
        <taxon>Metazoa</taxon>
        <taxon>Cnidaria</taxon>
        <taxon>Anthozoa</taxon>
        <taxon>Hexacorallia</taxon>
        <taxon>Scleractinia</taxon>
        <taxon>Astrocoeniina</taxon>
        <taxon>Pocilloporidae</taxon>
        <taxon>Pocillopora</taxon>
    </lineage>
</organism>
<dbReference type="SMART" id="SM00206">
    <property type="entry name" value="NTR"/>
    <property type="match status" value="1"/>
</dbReference>
<dbReference type="EMBL" id="RCHS01000150">
    <property type="protein sequence ID" value="RMX60442.1"/>
    <property type="molecule type" value="Genomic_DNA"/>
</dbReference>
<evidence type="ECO:0000256" key="2">
    <source>
        <dbReference type="ARBA" id="ARBA00011027"/>
    </source>
</evidence>
<dbReference type="OMA" id="NCECHIT"/>
<feature type="chain" id="PRO_5018265683" description="NTR domain-containing protein" evidence="9">
    <location>
        <begin position="21"/>
        <end position="223"/>
    </location>
</feature>
<gene>
    <name evidence="11" type="ORF">pdam_00017771</name>
</gene>
<dbReference type="PANTHER" id="PTHR11844">
    <property type="entry name" value="METALLOPROTEASE INHIBITOR"/>
    <property type="match status" value="1"/>
</dbReference>
<feature type="disulfide bond" evidence="8">
    <location>
        <begin position="174"/>
        <end position="197"/>
    </location>
</feature>
<keyword evidence="4" id="KW-0483">Metalloprotease inhibitor</keyword>
<evidence type="ECO:0000313" key="12">
    <source>
        <dbReference type="Proteomes" id="UP000275408"/>
    </source>
</evidence>
<evidence type="ECO:0000256" key="6">
    <source>
        <dbReference type="ARBA" id="ARBA00023157"/>
    </source>
</evidence>
<feature type="disulfide bond" evidence="8">
    <location>
        <begin position="155"/>
        <end position="206"/>
    </location>
</feature>
<sequence>MHSTIHRVILFLCAALLCTAGPIEKEDTAVFLRHPQEQFCSADFAVRAEVLPKNQSREENHKQSIFEHDLKIYQIYKGQEKFPDITINITADNGSFVKAYSVHVGFRSSTEYFLAGSIKKGEILLNQRSWIQPWKEVTSEQREGIERFYGRNCECHITPACFGAIDCVQPLKGCQVSHDYHTMQQFYQGCEWRYSYCMKNREATACSWQETAEYRNCRDKVLP</sequence>
<evidence type="ECO:0000256" key="4">
    <source>
        <dbReference type="ARBA" id="ARBA00022608"/>
    </source>
</evidence>
<dbReference type="InterPro" id="IPR008993">
    <property type="entry name" value="TIMP-like_OB-fold"/>
</dbReference>
<protein>
    <recommendedName>
        <fullName evidence="10">NTR domain-containing protein</fullName>
    </recommendedName>
</protein>
<dbReference type="GO" id="GO:0031012">
    <property type="term" value="C:extracellular matrix"/>
    <property type="evidence" value="ECO:0007669"/>
    <property type="project" value="TreeGrafter"/>
</dbReference>
<name>A0A3M6V3F1_POCDA</name>